<dbReference type="CDD" id="cd03257">
    <property type="entry name" value="ABC_NikE_OppD_transporters"/>
    <property type="match status" value="1"/>
</dbReference>
<organism evidence="5 6">
    <name type="scientific">Paenibacillus roseus</name>
    <dbReference type="NCBI Taxonomy" id="2798579"/>
    <lineage>
        <taxon>Bacteria</taxon>
        <taxon>Bacillati</taxon>
        <taxon>Bacillota</taxon>
        <taxon>Bacilli</taxon>
        <taxon>Bacillales</taxon>
        <taxon>Paenibacillaceae</taxon>
        <taxon>Paenibacillus</taxon>
    </lineage>
</organism>
<dbReference type="AlphaFoldDB" id="A0A934J486"/>
<dbReference type="InterPro" id="IPR003439">
    <property type="entry name" value="ABC_transporter-like_ATP-bd"/>
</dbReference>
<protein>
    <submittedName>
        <fullName evidence="5">ABC transporter ATP-binding protein</fullName>
    </submittedName>
</protein>
<dbReference type="EMBL" id="JAELUP010000025">
    <property type="protein sequence ID" value="MBJ6361369.1"/>
    <property type="molecule type" value="Genomic_DNA"/>
</dbReference>
<accession>A0A934J486</accession>
<dbReference type="PANTHER" id="PTHR43776">
    <property type="entry name" value="TRANSPORT ATP-BINDING PROTEIN"/>
    <property type="match status" value="1"/>
</dbReference>
<proteinExistence type="predicted"/>
<dbReference type="RefSeq" id="WP_199018921.1">
    <property type="nucleotide sequence ID" value="NZ_JAELUP010000025.1"/>
</dbReference>
<keyword evidence="1" id="KW-0813">Transport</keyword>
<dbReference type="SMART" id="SM00382">
    <property type="entry name" value="AAA"/>
    <property type="match status" value="1"/>
</dbReference>
<dbReference type="GO" id="GO:0016887">
    <property type="term" value="F:ATP hydrolysis activity"/>
    <property type="evidence" value="ECO:0007669"/>
    <property type="project" value="InterPro"/>
</dbReference>
<evidence type="ECO:0000256" key="3">
    <source>
        <dbReference type="ARBA" id="ARBA00022840"/>
    </source>
</evidence>
<reference evidence="5" key="1">
    <citation type="submission" date="2020-12" db="EMBL/GenBank/DDBJ databases">
        <authorList>
            <person name="Huq M.A."/>
        </authorList>
    </citation>
    <scope>NUCLEOTIDE SEQUENCE</scope>
    <source>
        <strain evidence="5">MAHUQ-46</strain>
    </source>
</reference>
<dbReference type="InterPro" id="IPR050319">
    <property type="entry name" value="ABC_transp_ATP-bind"/>
</dbReference>
<evidence type="ECO:0000259" key="4">
    <source>
        <dbReference type="PROSITE" id="PS50893"/>
    </source>
</evidence>
<dbReference type="GO" id="GO:0055085">
    <property type="term" value="P:transmembrane transport"/>
    <property type="evidence" value="ECO:0007669"/>
    <property type="project" value="UniProtKB-ARBA"/>
</dbReference>
<dbReference type="PROSITE" id="PS50893">
    <property type="entry name" value="ABC_TRANSPORTER_2"/>
    <property type="match status" value="1"/>
</dbReference>
<dbReference type="InterPro" id="IPR003593">
    <property type="entry name" value="AAA+_ATPase"/>
</dbReference>
<dbReference type="Pfam" id="PF00005">
    <property type="entry name" value="ABC_tran"/>
    <property type="match status" value="1"/>
</dbReference>
<dbReference type="PANTHER" id="PTHR43776:SF8">
    <property type="entry name" value="ABC TRANSPORTER, ATP-BINDING PROTEIN"/>
    <property type="match status" value="1"/>
</dbReference>
<keyword evidence="3 5" id="KW-0067">ATP-binding</keyword>
<sequence>MYKTIGRKFILEDIRLEVEAGRSLAIVGESGSGKSTLARMIMALERPTSGEVLLQGRPAPVRRTADFKSWYQEMQFVFQNNAASLNPRMTIGSCLEEPLLHFTSLGKSRRLELVHKYAEMTGIPSALLGARPGQISGGQYQRACIARALIIRPKLLVCDEIVSNLDTIHQTKIIDLLQTLKARKQLTLLFITHNLSLVPGLCDEVAVMKEGKVIEQFGAFDMYRSGHHPYTQSLLDAGRHFGARWEQLDNRSR</sequence>
<evidence type="ECO:0000313" key="6">
    <source>
        <dbReference type="Proteomes" id="UP000640274"/>
    </source>
</evidence>
<evidence type="ECO:0000256" key="2">
    <source>
        <dbReference type="ARBA" id="ARBA00022741"/>
    </source>
</evidence>
<keyword evidence="6" id="KW-1185">Reference proteome</keyword>
<dbReference type="SUPFAM" id="SSF52540">
    <property type="entry name" value="P-loop containing nucleoside triphosphate hydrolases"/>
    <property type="match status" value="1"/>
</dbReference>
<evidence type="ECO:0000256" key="1">
    <source>
        <dbReference type="ARBA" id="ARBA00022448"/>
    </source>
</evidence>
<dbReference type="Gene3D" id="3.40.50.300">
    <property type="entry name" value="P-loop containing nucleotide triphosphate hydrolases"/>
    <property type="match status" value="1"/>
</dbReference>
<name>A0A934J486_9BACL</name>
<dbReference type="InterPro" id="IPR027417">
    <property type="entry name" value="P-loop_NTPase"/>
</dbReference>
<comment type="caution">
    <text evidence="5">The sequence shown here is derived from an EMBL/GenBank/DDBJ whole genome shotgun (WGS) entry which is preliminary data.</text>
</comment>
<dbReference type="GO" id="GO:0005524">
    <property type="term" value="F:ATP binding"/>
    <property type="evidence" value="ECO:0007669"/>
    <property type="project" value="UniProtKB-KW"/>
</dbReference>
<evidence type="ECO:0000313" key="5">
    <source>
        <dbReference type="EMBL" id="MBJ6361369.1"/>
    </source>
</evidence>
<dbReference type="Proteomes" id="UP000640274">
    <property type="component" value="Unassembled WGS sequence"/>
</dbReference>
<gene>
    <name evidence="5" type="ORF">JFN88_08630</name>
</gene>
<feature type="domain" description="ABC transporter" evidence="4">
    <location>
        <begin position="2"/>
        <end position="235"/>
    </location>
</feature>
<keyword evidence="2" id="KW-0547">Nucleotide-binding</keyword>